<feature type="domain" description="Plasmid replication protein C N-terminal" evidence="3">
    <location>
        <begin position="26"/>
        <end position="190"/>
    </location>
</feature>
<reference evidence="5 6" key="1">
    <citation type="submission" date="2020-05" db="EMBL/GenBank/DDBJ databases">
        <title>Draft Genome Sequence of Ochrobactrum soli Isolated from Stable Fly Gut.</title>
        <authorList>
            <person name="Pileggi M.T."/>
            <person name="Vazhakkala L.J."/>
            <person name="Wong C.N."/>
        </authorList>
    </citation>
    <scope>NUCLEOTIDE SEQUENCE [LARGE SCALE GENOMIC DNA]</scope>
    <source>
        <strain evidence="5 6">MTP-C0764</strain>
    </source>
</reference>
<feature type="coiled-coil region" evidence="1">
    <location>
        <begin position="145"/>
        <end position="182"/>
    </location>
</feature>
<protein>
    <recommendedName>
        <fullName evidence="7">Plasmid replication protein RepC</fullName>
    </recommendedName>
</protein>
<evidence type="ECO:0000259" key="4">
    <source>
        <dbReference type="Pfam" id="PF11800"/>
    </source>
</evidence>
<feature type="domain" description="Plasmid replication protein C C-terminal" evidence="4">
    <location>
        <begin position="324"/>
        <end position="424"/>
    </location>
</feature>
<proteinExistence type="predicted"/>
<evidence type="ECO:0000313" key="6">
    <source>
        <dbReference type="Proteomes" id="UP000574931"/>
    </source>
</evidence>
<keyword evidence="6" id="KW-1185">Reference proteome</keyword>
<dbReference type="AlphaFoldDB" id="A0A849KTK5"/>
<organism evidence="5 6">
    <name type="scientific">Ochrobactrum soli</name>
    <dbReference type="NCBI Taxonomy" id="2448455"/>
    <lineage>
        <taxon>Bacteria</taxon>
        <taxon>Pseudomonadati</taxon>
        <taxon>Pseudomonadota</taxon>
        <taxon>Alphaproteobacteria</taxon>
        <taxon>Hyphomicrobiales</taxon>
        <taxon>Brucellaceae</taxon>
        <taxon>Brucella/Ochrobactrum group</taxon>
        <taxon>Ochrobactrum</taxon>
    </lineage>
</organism>
<dbReference type="RefSeq" id="WP_171319681.1">
    <property type="nucleotide sequence ID" value="NZ_JABFCY010000024.1"/>
</dbReference>
<evidence type="ECO:0008006" key="7">
    <source>
        <dbReference type="Google" id="ProtNLM"/>
    </source>
</evidence>
<dbReference type="NCBIfam" id="NF040974">
    <property type="entry name" value="RepABC_RepC"/>
    <property type="match status" value="1"/>
</dbReference>
<comment type="caution">
    <text evidence="5">The sequence shown here is derived from an EMBL/GenBank/DDBJ whole genome shotgun (WGS) entry which is preliminary data.</text>
</comment>
<dbReference type="Pfam" id="PF11800">
    <property type="entry name" value="RP-C_C"/>
    <property type="match status" value="1"/>
</dbReference>
<name>A0A849KTK5_9HYPH</name>
<dbReference type="Pfam" id="PF03428">
    <property type="entry name" value="RP-C"/>
    <property type="match status" value="1"/>
</dbReference>
<evidence type="ECO:0000256" key="1">
    <source>
        <dbReference type="SAM" id="Coils"/>
    </source>
</evidence>
<feature type="region of interest" description="Disordered" evidence="2">
    <location>
        <begin position="1"/>
        <end position="21"/>
    </location>
</feature>
<gene>
    <name evidence="5" type="ORF">HKX02_24485</name>
</gene>
<dbReference type="Proteomes" id="UP000574931">
    <property type="component" value="Unassembled WGS sequence"/>
</dbReference>
<sequence>MSMTARARFASPNPSGWRKENETRAHFTKLANGADLGAHKRIEIWRVTKGVMRVLKVSATQQILLETLIFATSEADWTPGNRPIVWHSNAELARAAGLCISTSTVRASLAALADRGLVTFRDSGNCRRDGHRQDGKIVYAYGIDLSVLEARYDELNALAEAHDAEHRALKQARRDVQKLRRSIPAHLQAAVLQQLSGRWPTFRRRYEKIVARLGRASAAEVSLLHRVHRALQALLDQVQKAMIQCAYAENTVAHASENGCLLETTNESPSVICTEERHCANAQSVNSSTDAGSASERGAFEKPVAAGLNVQPDQAATRNHPIDLQSVLEACPELLTWAAGEVRNWHDLAGAAAQIRPALGISPSAWSEARAELGVPASAVALAIIVQKHAAGEIREPGAYLRGLTERHRAGVLQLDKSIRALLADNNRQRITGIAGANRLPAKPFRPQGEWTPRLI</sequence>
<evidence type="ECO:0000313" key="5">
    <source>
        <dbReference type="EMBL" id="NNU63390.1"/>
    </source>
</evidence>
<accession>A0A849KTK5</accession>
<evidence type="ECO:0000256" key="2">
    <source>
        <dbReference type="SAM" id="MobiDB-lite"/>
    </source>
</evidence>
<keyword evidence="1" id="KW-0175">Coiled coil</keyword>
<dbReference type="InterPro" id="IPR005090">
    <property type="entry name" value="RepC_N"/>
</dbReference>
<dbReference type="InterPro" id="IPR021760">
    <property type="entry name" value="RepC_C"/>
</dbReference>
<dbReference type="EMBL" id="JABFCY010000024">
    <property type="protein sequence ID" value="NNU63390.1"/>
    <property type="molecule type" value="Genomic_DNA"/>
</dbReference>
<evidence type="ECO:0000259" key="3">
    <source>
        <dbReference type="Pfam" id="PF03428"/>
    </source>
</evidence>
<dbReference type="InterPro" id="IPR047611">
    <property type="entry name" value="RepABC_RepC"/>
</dbReference>